<accession>A0A7Z0EAE7</accession>
<evidence type="ECO:0000313" key="2">
    <source>
        <dbReference type="EMBL" id="NYJ18027.1"/>
    </source>
</evidence>
<dbReference type="Gene3D" id="3.30.420.40">
    <property type="match status" value="2"/>
</dbReference>
<protein>
    <submittedName>
        <fullName evidence="2">N-acetylglucosamine kinase-like BadF-type ATPase</fullName>
    </submittedName>
</protein>
<dbReference type="PANTHER" id="PTHR43190:SF3">
    <property type="entry name" value="N-ACETYL-D-GLUCOSAMINE KINASE"/>
    <property type="match status" value="1"/>
</dbReference>
<comment type="caution">
    <text evidence="2">The sequence shown here is derived from an EMBL/GenBank/DDBJ whole genome shotgun (WGS) entry which is preliminary data.</text>
</comment>
<keyword evidence="2" id="KW-0808">Transferase</keyword>
<keyword evidence="2" id="KW-0418">Kinase</keyword>
<keyword evidence="3" id="KW-1185">Reference proteome</keyword>
<feature type="domain" description="ATPase BadF/BadG/BcrA/BcrD type" evidence="1">
    <location>
        <begin position="46"/>
        <end position="226"/>
    </location>
</feature>
<dbReference type="InterPro" id="IPR002731">
    <property type="entry name" value="ATPase_BadF"/>
</dbReference>
<dbReference type="GO" id="GO:0016301">
    <property type="term" value="F:kinase activity"/>
    <property type="evidence" value="ECO:0007669"/>
    <property type="project" value="UniProtKB-KW"/>
</dbReference>
<reference evidence="2 3" key="1">
    <citation type="submission" date="2020-07" db="EMBL/GenBank/DDBJ databases">
        <title>Sequencing the genomes of 1000 actinobacteria strains.</title>
        <authorList>
            <person name="Klenk H.-P."/>
        </authorList>
    </citation>
    <scope>NUCLEOTIDE SEQUENCE [LARGE SCALE GENOMIC DNA]</scope>
    <source>
        <strain evidence="2 3">DSM 15664</strain>
    </source>
</reference>
<dbReference type="InterPro" id="IPR043129">
    <property type="entry name" value="ATPase_NBD"/>
</dbReference>
<dbReference type="PANTHER" id="PTHR43190">
    <property type="entry name" value="N-ACETYL-D-GLUCOSAMINE KINASE"/>
    <property type="match status" value="1"/>
</dbReference>
<dbReference type="Proteomes" id="UP000560069">
    <property type="component" value="Unassembled WGS sequence"/>
</dbReference>
<dbReference type="EMBL" id="JACCFQ010000001">
    <property type="protein sequence ID" value="NYJ18027.1"/>
    <property type="molecule type" value="Genomic_DNA"/>
</dbReference>
<evidence type="ECO:0000313" key="3">
    <source>
        <dbReference type="Proteomes" id="UP000560069"/>
    </source>
</evidence>
<gene>
    <name evidence="2" type="ORF">HNR11_002561</name>
</gene>
<dbReference type="InterPro" id="IPR052519">
    <property type="entry name" value="Euk-type_GlcNAc_Kinase"/>
</dbReference>
<proteinExistence type="predicted"/>
<dbReference type="AlphaFoldDB" id="A0A7Z0EAE7"/>
<dbReference type="Pfam" id="PF01869">
    <property type="entry name" value="BcrAD_BadFG"/>
    <property type="match status" value="1"/>
</dbReference>
<evidence type="ECO:0000259" key="1">
    <source>
        <dbReference type="Pfam" id="PF01869"/>
    </source>
</evidence>
<dbReference type="SUPFAM" id="SSF53067">
    <property type="entry name" value="Actin-like ATPase domain"/>
    <property type="match status" value="1"/>
</dbReference>
<name>A0A7Z0EAE7_9MICC</name>
<sequence>MTSWPEETSRLAGVGIGASGLASLVRDPHELAVQLSAELGTPTAIAIDAVTAHLGALGEAGGAVVALGTGAIAISHPGMAEAAGGDHAWRRVDGWGHLLGDRGGGAWLGRRGLEAAMRAYDGVDHGGHALLVAGRERFGAPESWPAQLYTRQDRAGVLAEFAAAVVGVAGRGDETACVLVRDAGREAAKSGLAALGEDRPANLVLTGGLVGAGPLLSDAFAEEVARQRGDVSIGEALGDPLEGSLSLARLRARDALGPQEGFIWS</sequence>
<organism evidence="2 3">
    <name type="scientific">Nesterenkonia sandarakina</name>
    <dbReference type="NCBI Taxonomy" id="272918"/>
    <lineage>
        <taxon>Bacteria</taxon>
        <taxon>Bacillati</taxon>
        <taxon>Actinomycetota</taxon>
        <taxon>Actinomycetes</taxon>
        <taxon>Micrococcales</taxon>
        <taxon>Micrococcaceae</taxon>
        <taxon>Nesterenkonia</taxon>
    </lineage>
</organism>